<gene>
    <name evidence="1" type="ORF">ENUP19_0163G0048</name>
</gene>
<evidence type="ECO:0000313" key="1">
    <source>
        <dbReference type="EMBL" id="GAB1223890.1"/>
    </source>
</evidence>
<proteinExistence type="predicted"/>
<keyword evidence="2" id="KW-1185">Reference proteome</keyword>
<comment type="caution">
    <text evidence="1">The sequence shown here is derived from an EMBL/GenBank/DDBJ whole genome shotgun (WGS) entry which is preliminary data.</text>
</comment>
<sequence length="73" mass="8609">MNKQFQIVLIFIFPKNGGGSSIYSQWIEKILLPYDDVNYIVSMRESDYTNYMLKTGFAVNLYDPQTCQERRSE</sequence>
<dbReference type="Proteomes" id="UP001628156">
    <property type="component" value="Unassembled WGS sequence"/>
</dbReference>
<evidence type="ECO:0008006" key="3">
    <source>
        <dbReference type="Google" id="ProtNLM"/>
    </source>
</evidence>
<organism evidence="1 2">
    <name type="scientific">Entamoeba nuttalli</name>
    <dbReference type="NCBI Taxonomy" id="412467"/>
    <lineage>
        <taxon>Eukaryota</taxon>
        <taxon>Amoebozoa</taxon>
        <taxon>Evosea</taxon>
        <taxon>Archamoebae</taxon>
        <taxon>Mastigamoebida</taxon>
        <taxon>Entamoebidae</taxon>
        <taxon>Entamoeba</taxon>
    </lineage>
</organism>
<accession>A0ABQ0DM08</accession>
<dbReference type="PANTHER" id="PTHR37049">
    <property type="entry name" value="PEPTIDASE S41 FAMILY PROTEIN"/>
    <property type="match status" value="1"/>
</dbReference>
<reference evidence="1 2" key="1">
    <citation type="journal article" date="2019" name="PLoS Negl. Trop. Dis.">
        <title>Whole genome sequencing of Entamoeba nuttalli reveals mammalian host-related molecular signatures and a novel octapeptide-repeat surface protein.</title>
        <authorList>
            <person name="Tanaka M."/>
            <person name="Makiuchi T."/>
            <person name="Komiyama T."/>
            <person name="Shiina T."/>
            <person name="Osaki K."/>
            <person name="Tachibana H."/>
        </authorList>
    </citation>
    <scope>NUCLEOTIDE SEQUENCE [LARGE SCALE GENOMIC DNA]</scope>
    <source>
        <strain evidence="1 2">P19-061405</strain>
    </source>
</reference>
<dbReference type="InterPro" id="IPR052766">
    <property type="entry name" value="S41A_metabolite_peptidase"/>
</dbReference>
<protein>
    <recommendedName>
        <fullName evidence="3">Glycosyltransferase</fullName>
    </recommendedName>
</protein>
<dbReference type="PANTHER" id="PTHR37049:SF4">
    <property type="entry name" value="RHODANESE DOMAIN-CONTAINING PROTEIN"/>
    <property type="match status" value="1"/>
</dbReference>
<evidence type="ECO:0000313" key="2">
    <source>
        <dbReference type="Proteomes" id="UP001628156"/>
    </source>
</evidence>
<name>A0ABQ0DM08_9EUKA</name>
<dbReference type="EMBL" id="BAAFRS010000163">
    <property type="protein sequence ID" value="GAB1223890.1"/>
    <property type="molecule type" value="Genomic_DNA"/>
</dbReference>